<dbReference type="EMBL" id="SOHQ01000013">
    <property type="protein sequence ID" value="TFD80878.1"/>
    <property type="molecule type" value="Genomic_DNA"/>
</dbReference>
<organism evidence="1 2">
    <name type="scientific">Cryobacterium psychrophilum</name>
    <dbReference type="NCBI Taxonomy" id="41988"/>
    <lineage>
        <taxon>Bacteria</taxon>
        <taxon>Bacillati</taxon>
        <taxon>Actinomycetota</taxon>
        <taxon>Actinomycetes</taxon>
        <taxon>Micrococcales</taxon>
        <taxon>Microbacteriaceae</taxon>
        <taxon>Cryobacterium</taxon>
    </lineage>
</organism>
<sequence>MSLTIDPNWGDKPSPFVDVLVSNIPAGTDRFTVTRTVEGRAFKVRGLVDVLAAGGGTIRDHEAPFITPCTYQTEYFTAGLSSGFSTQQTTVLYGLDPGWAWFSDPLDPESAVKVRLVNGAAGTITRSTPAEFMDVPRRSVGFTMPGTRGGVQQVVLDCYTETREDGKRFDALFGAYDSDALSIICVRSRPETWLPPTLFAFVGSPSMRPVGESGQRLLWDLVGEETTPPAPAFVTPLLTYQHFTDFYSTYAEFTAAYPSYLEASRDYTVRGS</sequence>
<comment type="caution">
    <text evidence="1">The sequence shown here is derived from an EMBL/GenBank/DDBJ whole genome shotgun (WGS) entry which is preliminary data.</text>
</comment>
<name>A0A4Y8KQ13_9MICO</name>
<protein>
    <submittedName>
        <fullName evidence="1">Uncharacterized protein</fullName>
    </submittedName>
</protein>
<evidence type="ECO:0000313" key="1">
    <source>
        <dbReference type="EMBL" id="TFD80878.1"/>
    </source>
</evidence>
<dbReference type="OrthoDB" id="5064383at2"/>
<reference evidence="1 2" key="1">
    <citation type="submission" date="2019-03" db="EMBL/GenBank/DDBJ databases">
        <title>Genomics of glacier-inhabiting Cryobacterium strains.</title>
        <authorList>
            <person name="Liu Q."/>
            <person name="Xin Y.-H."/>
        </authorList>
    </citation>
    <scope>NUCLEOTIDE SEQUENCE [LARGE SCALE GENOMIC DNA]</scope>
    <source>
        <strain evidence="1 2">CGMCC 1.4292</strain>
    </source>
</reference>
<proteinExistence type="predicted"/>
<evidence type="ECO:0000313" key="2">
    <source>
        <dbReference type="Proteomes" id="UP000298218"/>
    </source>
</evidence>
<keyword evidence="2" id="KW-1185">Reference proteome</keyword>
<accession>A0A4Y8KQ13</accession>
<dbReference type="RefSeq" id="WP_134173931.1">
    <property type="nucleotide sequence ID" value="NZ_SODI01000001.1"/>
</dbReference>
<gene>
    <name evidence="1" type="ORF">E3T53_04460</name>
</gene>
<dbReference type="AlphaFoldDB" id="A0A4Y8KQ13"/>
<dbReference type="Proteomes" id="UP000298218">
    <property type="component" value="Unassembled WGS sequence"/>
</dbReference>